<evidence type="ECO:0000313" key="5">
    <source>
        <dbReference type="EMBL" id="SFP50316.1"/>
    </source>
</evidence>
<dbReference type="AlphaFoldDB" id="A0A1I5QWY7"/>
<sequence length="156" mass="16894">MAGVNKVILLGNLGADPEIRTLPSGSKVASFSIATSEAYTNKDGQRIEQTEWHRIELWDNLANIAEQYLRKGNSAYVEGRIRTEEYTDKDGIVRRTVKIRGTALTLVGGRNDNAENNTGVASAPQSQPQSSPRPAPTPASPPPSEFNNGGDDDLPF</sequence>
<feature type="compositionally biased region" description="Low complexity" evidence="4">
    <location>
        <begin position="121"/>
        <end position="130"/>
    </location>
</feature>
<evidence type="ECO:0000256" key="3">
    <source>
        <dbReference type="PIRNR" id="PIRNR002070"/>
    </source>
</evidence>
<comment type="caution">
    <text evidence="2">Lacks conserved residue(s) required for the propagation of feature annotation.</text>
</comment>
<evidence type="ECO:0000256" key="4">
    <source>
        <dbReference type="SAM" id="MobiDB-lite"/>
    </source>
</evidence>
<organism evidence="5 6">
    <name type="scientific">Pseudarcicella hirudinis</name>
    <dbReference type="NCBI Taxonomy" id="1079859"/>
    <lineage>
        <taxon>Bacteria</taxon>
        <taxon>Pseudomonadati</taxon>
        <taxon>Bacteroidota</taxon>
        <taxon>Cytophagia</taxon>
        <taxon>Cytophagales</taxon>
        <taxon>Flectobacillaceae</taxon>
        <taxon>Pseudarcicella</taxon>
    </lineage>
</organism>
<keyword evidence="6" id="KW-1185">Reference proteome</keyword>
<dbReference type="Proteomes" id="UP000199306">
    <property type="component" value="Unassembled WGS sequence"/>
</dbReference>
<dbReference type="PIRSF" id="PIRSF002070">
    <property type="entry name" value="SSB"/>
    <property type="match status" value="1"/>
</dbReference>
<keyword evidence="2" id="KW-0227">DNA damage</keyword>
<keyword evidence="1 2" id="KW-0238">DNA-binding</keyword>
<dbReference type="RefSeq" id="WP_092014731.1">
    <property type="nucleotide sequence ID" value="NZ_FOXH01000003.1"/>
</dbReference>
<comment type="function">
    <text evidence="2">Plays an important role in DNA replication, recombination and repair. Binds to ssDNA and to an array of partner proteins to recruit them to their sites of action during DNA metabolism.</text>
</comment>
<dbReference type="GO" id="GO:0006310">
    <property type="term" value="P:DNA recombination"/>
    <property type="evidence" value="ECO:0007669"/>
    <property type="project" value="UniProtKB-UniRule"/>
</dbReference>
<keyword evidence="2" id="KW-0235">DNA replication</keyword>
<dbReference type="GO" id="GO:0009295">
    <property type="term" value="C:nucleoid"/>
    <property type="evidence" value="ECO:0007669"/>
    <property type="project" value="TreeGrafter"/>
</dbReference>
<protein>
    <recommendedName>
        <fullName evidence="2 3">Single-stranded DNA-binding protein</fullName>
        <shortName evidence="2">SSB</shortName>
    </recommendedName>
</protein>
<accession>A0A1I5QWY7</accession>
<dbReference type="NCBIfam" id="TIGR00621">
    <property type="entry name" value="ssb"/>
    <property type="match status" value="1"/>
</dbReference>
<dbReference type="SUPFAM" id="SSF50249">
    <property type="entry name" value="Nucleic acid-binding proteins"/>
    <property type="match status" value="1"/>
</dbReference>
<keyword evidence="2" id="KW-0233">DNA recombination</keyword>
<dbReference type="PANTHER" id="PTHR10302:SF27">
    <property type="entry name" value="SINGLE-STRANDED DNA-BINDING PROTEIN"/>
    <property type="match status" value="1"/>
</dbReference>
<dbReference type="Pfam" id="PF00436">
    <property type="entry name" value="SSB"/>
    <property type="match status" value="1"/>
</dbReference>
<evidence type="ECO:0000313" key="6">
    <source>
        <dbReference type="Proteomes" id="UP000199306"/>
    </source>
</evidence>
<dbReference type="HAMAP" id="MF_00984">
    <property type="entry name" value="SSB"/>
    <property type="match status" value="1"/>
</dbReference>
<feature type="compositionally biased region" description="Pro residues" evidence="4">
    <location>
        <begin position="131"/>
        <end position="144"/>
    </location>
</feature>
<feature type="region of interest" description="Disordered" evidence="4">
    <location>
        <begin position="106"/>
        <end position="156"/>
    </location>
</feature>
<dbReference type="PROSITE" id="PS50935">
    <property type="entry name" value="SSB"/>
    <property type="match status" value="1"/>
</dbReference>
<proteinExistence type="inferred from homology"/>
<gene>
    <name evidence="5" type="ORF">SAMN04515674_103389</name>
</gene>
<dbReference type="GO" id="GO:0006260">
    <property type="term" value="P:DNA replication"/>
    <property type="evidence" value="ECO:0007669"/>
    <property type="project" value="UniProtKB-UniRule"/>
</dbReference>
<name>A0A1I5QWY7_9BACT</name>
<reference evidence="5 6" key="1">
    <citation type="submission" date="2016-10" db="EMBL/GenBank/DDBJ databases">
        <authorList>
            <person name="de Groot N.N."/>
        </authorList>
    </citation>
    <scope>NUCLEOTIDE SEQUENCE [LARGE SCALE GENOMIC DNA]</scope>
    <source>
        <strain evidence="6">E92,LMG 26720,CCM 7988</strain>
    </source>
</reference>
<evidence type="ECO:0000256" key="1">
    <source>
        <dbReference type="ARBA" id="ARBA00023125"/>
    </source>
</evidence>
<dbReference type="EMBL" id="FOXH01000003">
    <property type="protein sequence ID" value="SFP50316.1"/>
    <property type="molecule type" value="Genomic_DNA"/>
</dbReference>
<dbReference type="InterPro" id="IPR000424">
    <property type="entry name" value="Primosome_PriB/ssb"/>
</dbReference>
<dbReference type="OrthoDB" id="9809878at2"/>
<evidence type="ECO:0000256" key="2">
    <source>
        <dbReference type="HAMAP-Rule" id="MF_00984"/>
    </source>
</evidence>
<dbReference type="GO" id="GO:0006281">
    <property type="term" value="P:DNA repair"/>
    <property type="evidence" value="ECO:0007669"/>
    <property type="project" value="UniProtKB-UniRule"/>
</dbReference>
<feature type="short sequence motif" description="Important for interaction with partner proteins" evidence="2">
    <location>
        <begin position="151"/>
        <end position="156"/>
    </location>
</feature>
<dbReference type="STRING" id="1079859.SAMN04515674_103389"/>
<dbReference type="PANTHER" id="PTHR10302">
    <property type="entry name" value="SINGLE-STRANDED DNA-BINDING PROTEIN"/>
    <property type="match status" value="1"/>
</dbReference>
<dbReference type="InterPro" id="IPR011344">
    <property type="entry name" value="ssDNA-bd"/>
</dbReference>
<dbReference type="InterPro" id="IPR012340">
    <property type="entry name" value="NA-bd_OB-fold"/>
</dbReference>
<dbReference type="CDD" id="cd04496">
    <property type="entry name" value="SSB_OBF"/>
    <property type="match status" value="1"/>
</dbReference>
<dbReference type="GO" id="GO:0003697">
    <property type="term" value="F:single-stranded DNA binding"/>
    <property type="evidence" value="ECO:0007669"/>
    <property type="project" value="UniProtKB-UniRule"/>
</dbReference>
<dbReference type="Gene3D" id="2.40.50.140">
    <property type="entry name" value="Nucleic acid-binding proteins"/>
    <property type="match status" value="1"/>
</dbReference>
<keyword evidence="2" id="KW-0234">DNA repair</keyword>
<comment type="subunit">
    <text evidence="2">Homotetramer.</text>
</comment>